<dbReference type="InterPro" id="IPR027417">
    <property type="entry name" value="P-loop_NTPase"/>
</dbReference>
<dbReference type="AlphaFoldDB" id="A0A2R6AVD7"/>
<accession>A0A2R6AVD7</accession>
<comment type="caution">
    <text evidence="2">The sequence shown here is derived from an EMBL/GenBank/DDBJ whole genome shotgun (WGS) entry which is preliminary data.</text>
</comment>
<name>A0A2R6AVD7_9ARCH</name>
<dbReference type="PANTHER" id="PTHR30121:SF6">
    <property type="entry name" value="SLR6007 PROTEIN"/>
    <property type="match status" value="1"/>
</dbReference>
<reference evidence="2 3" key="1">
    <citation type="submission" date="2017-04" db="EMBL/GenBank/DDBJ databases">
        <title>Novel microbial lineages endemic to geothermal iron-oxide mats fill important gaps in the evolutionary history of Archaea.</title>
        <authorList>
            <person name="Jay Z.J."/>
            <person name="Beam J.P."/>
            <person name="Dlakic M."/>
            <person name="Rusch D.B."/>
            <person name="Kozubal M.A."/>
            <person name="Inskeep W.P."/>
        </authorList>
    </citation>
    <scope>NUCLEOTIDE SEQUENCE [LARGE SCALE GENOMIC DNA]</scope>
    <source>
        <strain evidence="2">ECH_B_SAG-M15</strain>
    </source>
</reference>
<dbReference type="Proteomes" id="UP000240490">
    <property type="component" value="Unassembled WGS sequence"/>
</dbReference>
<dbReference type="Pfam" id="PF01935">
    <property type="entry name" value="DUF87"/>
    <property type="match status" value="1"/>
</dbReference>
<dbReference type="PANTHER" id="PTHR30121">
    <property type="entry name" value="UNCHARACTERIZED PROTEIN YJGR-RELATED"/>
    <property type="match status" value="1"/>
</dbReference>
<dbReference type="EMBL" id="NEXJ01000086">
    <property type="protein sequence ID" value="PSN90342.1"/>
    <property type="molecule type" value="Genomic_DNA"/>
</dbReference>
<dbReference type="Gene3D" id="1.10.8.730">
    <property type="match status" value="1"/>
</dbReference>
<dbReference type="InterPro" id="IPR002789">
    <property type="entry name" value="HerA_central"/>
</dbReference>
<dbReference type="SUPFAM" id="SSF52540">
    <property type="entry name" value="P-loop containing nucleoside triphosphate hydrolases"/>
    <property type="match status" value="1"/>
</dbReference>
<gene>
    <name evidence="2" type="ORF">B9Q08_04900</name>
</gene>
<evidence type="ECO:0000259" key="1">
    <source>
        <dbReference type="SMART" id="SM00382"/>
    </source>
</evidence>
<feature type="domain" description="AAA+ ATPase" evidence="1">
    <location>
        <begin position="310"/>
        <end position="636"/>
    </location>
</feature>
<proteinExistence type="predicted"/>
<sequence>MNSSNGGRRWVERWYQLVGYPFELLSDEEAEGLLAEWSGMLNTVDSGMVVVRTVVGSGHPQVPAGSPIIYRELYLRELAHPEEGGVAAAGYFGARPCDPPPKPAVVKEHPDHLEVEGGGVVQVAAAYAYPGVLPDGFLHRFYDLVDEVCFSWRALDPSQAASAVERMRARLRELAADPRAPLTTVQKAQKAEELAYRVGISARLLRFHLTFTYSAEDREELTQRWRRLRAAAKSLLISLDIPRFAQRQLYEYGYERGPLGVEAASSRLTDTLSAQAFFPLIDERVADPEGIYLGVTGDGSPLLWDPWSQSNYNVVILGETGSGKSMTTKLILRRLLAREPTLRVIGLDPEDEYVRVAQYISPRLRAVRFSTNQKLGLDPLRLATTSPHYTAADAAVFLAELYLPRGDRWEADAARLRVHAANYLAQTQGGAGGGGRGEPSVAGFVEWLRPRAGDLAEYLAGATAEPDSHIFEGDPPDLRGSVMFGLQGVDYAQVGAGPKRKSLVLSLLTLYAQRELFGNYDRGVFFVDEAWLFLDFPATMSLLATTARRARKYNKCFIFNSQRPYDLAANQAGRTILEQSAHTILLRQREAAIPLLKELYALRDEEAQTLIGSPEGSGIMRSGARLTHITILPEKDELQHFSTRGEWAR</sequence>
<organism evidence="2 3">
    <name type="scientific">Candidatus Marsarchaeota G2 archaeon ECH_B_SAG-M15</name>
    <dbReference type="NCBI Taxonomy" id="1978162"/>
    <lineage>
        <taxon>Archaea</taxon>
        <taxon>Candidatus Marsarchaeota</taxon>
        <taxon>Candidatus Marsarchaeota group 2</taxon>
    </lineage>
</organism>
<dbReference type="SMART" id="SM00382">
    <property type="entry name" value="AAA"/>
    <property type="match status" value="1"/>
</dbReference>
<dbReference type="InterPro" id="IPR003593">
    <property type="entry name" value="AAA+_ATPase"/>
</dbReference>
<dbReference type="Gene3D" id="3.40.50.300">
    <property type="entry name" value="P-loop containing nucleotide triphosphate hydrolases"/>
    <property type="match status" value="1"/>
</dbReference>
<protein>
    <recommendedName>
        <fullName evidence="1">AAA+ ATPase domain-containing protein</fullName>
    </recommendedName>
</protein>
<evidence type="ECO:0000313" key="3">
    <source>
        <dbReference type="Proteomes" id="UP000240490"/>
    </source>
</evidence>
<evidence type="ECO:0000313" key="2">
    <source>
        <dbReference type="EMBL" id="PSN90342.1"/>
    </source>
</evidence>
<dbReference type="InterPro" id="IPR051162">
    <property type="entry name" value="T4SS_component"/>
</dbReference>